<dbReference type="PROSITE" id="PS50830">
    <property type="entry name" value="TNASE_3"/>
    <property type="match status" value="1"/>
</dbReference>
<sequence length="490" mass="51426">MPPRLAGQRRAGCPVALILLLAAAAATAQSDQSGSRPVFTGVPTRIADGDTLTLPGGTRIRFFGIDAPESDQTCKDAQGATYPCGQVATDALRSKIGSSEISCEQRDRDQYGRVVAVCSLPQPDGSSLDLNDWMVRQGNAVAYTRFTDDYVAAEEEARAARRGLWQGEFLLPWDYRRGTGQPVTADSFPGPGSVAPSPGLAAQEAAAAAAGAPAPADALTDAETAGGPGPCLIKVEYSKLQLELAQAVTTRSCAYLHCANLGGEGGPAAGQGVGSMRCSDLIQRLQRLQRGFSAPCASQAETEALFDEADAFRRAASSFAVTAEAAEVHNAWAALLQRFGPLNRAVLRPDALSAAVATQFTAACMAIQGCTALAGRLPPQRNNLFWLASALELVFGVQGSNRNTQADGSISPRVILTGALHNYLSVLRSLFNLQHEAYASAMQQAPATQQAVLSVLLDRCLPLLAADCSPSTLADDNHSHSRSPKQQMSG</sequence>
<reference evidence="4 5" key="1">
    <citation type="journal article" date="2018" name="Plant J.">
        <title>Genome sequences of Chlorella sorokiniana UTEX 1602 and Micractinium conductrix SAG 241.80: implications to maltose excretion by a green alga.</title>
        <authorList>
            <person name="Arriola M.B."/>
            <person name="Velmurugan N."/>
            <person name="Zhang Y."/>
            <person name="Plunkett M.H."/>
            <person name="Hondzo H."/>
            <person name="Barney B.M."/>
        </authorList>
    </citation>
    <scope>NUCLEOTIDE SEQUENCE [LARGE SCALE GENOMIC DNA]</scope>
    <source>
        <strain evidence="5">UTEX 1602</strain>
    </source>
</reference>
<comment type="caution">
    <text evidence="4">The sequence shown here is derived from an EMBL/GenBank/DDBJ whole genome shotgun (WGS) entry which is preliminary data.</text>
</comment>
<dbReference type="EMBL" id="LHPG02000002">
    <property type="protein sequence ID" value="PRW60780.1"/>
    <property type="molecule type" value="Genomic_DNA"/>
</dbReference>
<evidence type="ECO:0000313" key="5">
    <source>
        <dbReference type="Proteomes" id="UP000239899"/>
    </source>
</evidence>
<dbReference type="Gene3D" id="2.40.50.90">
    <property type="match status" value="1"/>
</dbReference>
<dbReference type="PANTHER" id="PTHR12302:SF26">
    <property type="entry name" value="BLR1266 PROTEIN"/>
    <property type="match status" value="1"/>
</dbReference>
<feature type="region of interest" description="Disordered" evidence="1">
    <location>
        <begin position="182"/>
        <end position="201"/>
    </location>
</feature>
<proteinExistence type="predicted"/>
<keyword evidence="5" id="KW-1185">Reference proteome</keyword>
<evidence type="ECO:0000259" key="3">
    <source>
        <dbReference type="PROSITE" id="PS50830"/>
    </source>
</evidence>
<feature type="signal peptide" evidence="2">
    <location>
        <begin position="1"/>
        <end position="28"/>
    </location>
</feature>
<dbReference type="InterPro" id="IPR016071">
    <property type="entry name" value="Staphylococal_nuclease_OB-fold"/>
</dbReference>
<dbReference type="OrthoDB" id="430293at2759"/>
<dbReference type="SUPFAM" id="SSF50199">
    <property type="entry name" value="Staphylococcal nuclease"/>
    <property type="match status" value="1"/>
</dbReference>
<evidence type="ECO:0000256" key="1">
    <source>
        <dbReference type="SAM" id="MobiDB-lite"/>
    </source>
</evidence>
<dbReference type="Proteomes" id="UP000239899">
    <property type="component" value="Unassembled WGS sequence"/>
</dbReference>
<protein>
    <submittedName>
        <fullName evidence="4">Nuclease</fullName>
    </submittedName>
</protein>
<accession>A0A2P6U389</accession>
<feature type="domain" description="TNase-like" evidence="3">
    <location>
        <begin position="37"/>
        <end position="167"/>
    </location>
</feature>
<dbReference type="SMART" id="SM00318">
    <property type="entry name" value="SNc"/>
    <property type="match status" value="1"/>
</dbReference>
<feature type="chain" id="PRO_5015111866" evidence="2">
    <location>
        <begin position="29"/>
        <end position="490"/>
    </location>
</feature>
<dbReference type="Pfam" id="PF00565">
    <property type="entry name" value="SNase"/>
    <property type="match status" value="1"/>
</dbReference>
<gene>
    <name evidence="4" type="ORF">C2E21_1198</name>
</gene>
<keyword evidence="2" id="KW-0732">Signal</keyword>
<organism evidence="4 5">
    <name type="scientific">Chlorella sorokiniana</name>
    <name type="common">Freshwater green alga</name>
    <dbReference type="NCBI Taxonomy" id="3076"/>
    <lineage>
        <taxon>Eukaryota</taxon>
        <taxon>Viridiplantae</taxon>
        <taxon>Chlorophyta</taxon>
        <taxon>core chlorophytes</taxon>
        <taxon>Trebouxiophyceae</taxon>
        <taxon>Chlorellales</taxon>
        <taxon>Chlorellaceae</taxon>
        <taxon>Chlorella clade</taxon>
        <taxon>Chlorella</taxon>
    </lineage>
</organism>
<dbReference type="PANTHER" id="PTHR12302">
    <property type="entry name" value="EBNA2 BINDING PROTEIN P100"/>
    <property type="match status" value="1"/>
</dbReference>
<dbReference type="AlphaFoldDB" id="A0A2P6U389"/>
<evidence type="ECO:0000313" key="4">
    <source>
        <dbReference type="EMBL" id="PRW60780.1"/>
    </source>
</evidence>
<name>A0A2P6U389_CHLSO</name>
<evidence type="ECO:0000256" key="2">
    <source>
        <dbReference type="SAM" id="SignalP"/>
    </source>
</evidence>
<dbReference type="InterPro" id="IPR035437">
    <property type="entry name" value="SNase_OB-fold_sf"/>
</dbReference>